<dbReference type="CDD" id="cd18787">
    <property type="entry name" value="SF2_C_DEAD"/>
    <property type="match status" value="1"/>
</dbReference>
<accession>T1G264</accession>
<evidence type="ECO:0000256" key="3">
    <source>
        <dbReference type="ARBA" id="ARBA00022806"/>
    </source>
</evidence>
<dbReference type="HOGENOM" id="CLU_003041_15_3_1"/>
<dbReference type="EMBL" id="KB096134">
    <property type="protein sequence ID" value="ESO08219.1"/>
    <property type="molecule type" value="Genomic_DNA"/>
</dbReference>
<evidence type="ECO:0000313" key="12">
    <source>
        <dbReference type="Proteomes" id="UP000015101"/>
    </source>
</evidence>
<evidence type="ECO:0000256" key="5">
    <source>
        <dbReference type="ARBA" id="ARBA00022884"/>
    </source>
</evidence>
<dbReference type="InterPro" id="IPR027417">
    <property type="entry name" value="P-loop_NTPase"/>
</dbReference>
<dbReference type="STRING" id="6412.T1G264"/>
<evidence type="ECO:0000256" key="6">
    <source>
        <dbReference type="RuleBase" id="RU000492"/>
    </source>
</evidence>
<keyword evidence="5 7" id="KW-0694">RNA-binding</keyword>
<keyword evidence="2 6" id="KW-0378">Hydrolase</keyword>
<dbReference type="Pfam" id="PF00271">
    <property type="entry name" value="Helicase_C"/>
    <property type="match status" value="1"/>
</dbReference>
<evidence type="ECO:0000259" key="9">
    <source>
        <dbReference type="PROSITE" id="PS51194"/>
    </source>
</evidence>
<dbReference type="Pfam" id="PF00270">
    <property type="entry name" value="DEAD"/>
    <property type="match status" value="1"/>
</dbReference>
<dbReference type="CDD" id="cd17956">
    <property type="entry name" value="DEADc_DDX51"/>
    <property type="match status" value="1"/>
</dbReference>
<evidence type="ECO:0000256" key="2">
    <source>
        <dbReference type="ARBA" id="ARBA00022801"/>
    </source>
</evidence>
<dbReference type="Gene3D" id="3.40.50.300">
    <property type="entry name" value="P-loop containing nucleotide triphosphate hydrolases"/>
    <property type="match status" value="2"/>
</dbReference>
<dbReference type="InterPro" id="IPR000629">
    <property type="entry name" value="RNA-helicase_DEAD-box_CS"/>
</dbReference>
<evidence type="ECO:0000256" key="7">
    <source>
        <dbReference type="RuleBase" id="RU365068"/>
    </source>
</evidence>
<dbReference type="EMBL" id="AMQM01003445">
    <property type="status" value="NOT_ANNOTATED_CDS"/>
    <property type="molecule type" value="Genomic_DNA"/>
</dbReference>
<dbReference type="AlphaFoldDB" id="T1G264"/>
<comment type="similarity">
    <text evidence="6">Belongs to the DEAD box helicase family.</text>
</comment>
<dbReference type="GO" id="GO:0003723">
    <property type="term" value="F:RNA binding"/>
    <property type="evidence" value="ECO:0007669"/>
    <property type="project" value="UniProtKB-UniRule"/>
</dbReference>
<evidence type="ECO:0000259" key="8">
    <source>
        <dbReference type="PROSITE" id="PS51192"/>
    </source>
</evidence>
<dbReference type="InParanoid" id="T1G264"/>
<dbReference type="SUPFAM" id="SSF52540">
    <property type="entry name" value="P-loop containing nucleoside triphosphate hydrolases"/>
    <property type="match status" value="1"/>
</dbReference>
<dbReference type="GO" id="GO:0005634">
    <property type="term" value="C:nucleus"/>
    <property type="evidence" value="ECO:0000318"/>
    <property type="project" value="GO_Central"/>
</dbReference>
<dbReference type="Proteomes" id="UP000015101">
    <property type="component" value="Unassembled WGS sequence"/>
</dbReference>
<dbReference type="InterPro" id="IPR001650">
    <property type="entry name" value="Helicase_C-like"/>
</dbReference>
<dbReference type="GO" id="GO:0003724">
    <property type="term" value="F:RNA helicase activity"/>
    <property type="evidence" value="ECO:0007669"/>
    <property type="project" value="UniProtKB-EC"/>
</dbReference>
<dbReference type="InterPro" id="IPR014001">
    <property type="entry name" value="Helicase_ATP-bd"/>
</dbReference>
<reference evidence="12" key="1">
    <citation type="submission" date="2012-12" db="EMBL/GenBank/DDBJ databases">
        <authorList>
            <person name="Hellsten U."/>
            <person name="Grimwood J."/>
            <person name="Chapman J.A."/>
            <person name="Shapiro H."/>
            <person name="Aerts A."/>
            <person name="Otillar R.P."/>
            <person name="Terry A.Y."/>
            <person name="Boore J.L."/>
            <person name="Simakov O."/>
            <person name="Marletaz F."/>
            <person name="Cho S.-J."/>
            <person name="Edsinger-Gonzales E."/>
            <person name="Havlak P."/>
            <person name="Kuo D.-H."/>
            <person name="Larsson T."/>
            <person name="Lv J."/>
            <person name="Arendt D."/>
            <person name="Savage R."/>
            <person name="Osoegawa K."/>
            <person name="de Jong P."/>
            <person name="Lindberg D.R."/>
            <person name="Seaver E.C."/>
            <person name="Weisblat D.A."/>
            <person name="Putnam N.H."/>
            <person name="Grigoriev I.V."/>
            <person name="Rokhsar D.S."/>
        </authorList>
    </citation>
    <scope>NUCLEOTIDE SEQUENCE</scope>
</reference>
<comment type="domain">
    <text evidence="7">The Q motif is unique to and characteristic of the DEAD box family of RNA helicases and controls ATP binding and hydrolysis.</text>
</comment>
<comment type="catalytic activity">
    <reaction evidence="7">
        <text>ATP + H2O = ADP + phosphate + H(+)</text>
        <dbReference type="Rhea" id="RHEA:13065"/>
        <dbReference type="ChEBI" id="CHEBI:15377"/>
        <dbReference type="ChEBI" id="CHEBI:15378"/>
        <dbReference type="ChEBI" id="CHEBI:30616"/>
        <dbReference type="ChEBI" id="CHEBI:43474"/>
        <dbReference type="ChEBI" id="CHEBI:456216"/>
        <dbReference type="EC" id="3.6.4.13"/>
    </reaction>
</comment>
<dbReference type="SMART" id="SM00487">
    <property type="entry name" value="DEXDc"/>
    <property type="match status" value="1"/>
</dbReference>
<protein>
    <recommendedName>
        <fullName evidence="7">ATP-dependent RNA helicase</fullName>
        <ecNumber evidence="7">3.6.4.13</ecNumber>
    </recommendedName>
</protein>
<organism evidence="11 12">
    <name type="scientific">Helobdella robusta</name>
    <name type="common">Californian leech</name>
    <dbReference type="NCBI Taxonomy" id="6412"/>
    <lineage>
        <taxon>Eukaryota</taxon>
        <taxon>Metazoa</taxon>
        <taxon>Spiralia</taxon>
        <taxon>Lophotrochozoa</taxon>
        <taxon>Annelida</taxon>
        <taxon>Clitellata</taxon>
        <taxon>Hirudinea</taxon>
        <taxon>Rhynchobdellida</taxon>
        <taxon>Glossiphoniidae</taxon>
        <taxon>Helobdella</taxon>
    </lineage>
</organism>
<dbReference type="RefSeq" id="XP_009014008.1">
    <property type="nucleotide sequence ID" value="XM_009015760.1"/>
</dbReference>
<dbReference type="PANTHER" id="PTHR24031">
    <property type="entry name" value="RNA HELICASE"/>
    <property type="match status" value="1"/>
</dbReference>
<name>T1G264_HELRO</name>
<evidence type="ECO:0000256" key="1">
    <source>
        <dbReference type="ARBA" id="ARBA00022741"/>
    </source>
</evidence>
<keyword evidence="3 6" id="KW-0347">Helicase</keyword>
<feature type="domain" description="Helicase C-terminal" evidence="9">
    <location>
        <begin position="311"/>
        <end position="472"/>
    </location>
</feature>
<dbReference type="OrthoDB" id="3370at2759"/>
<reference evidence="11" key="3">
    <citation type="submission" date="2015-06" db="UniProtKB">
        <authorList>
            <consortium name="EnsemblMetazoa"/>
        </authorList>
    </citation>
    <scope>IDENTIFICATION</scope>
</reference>
<dbReference type="KEGG" id="hro:HELRODRAFT_75559"/>
<evidence type="ECO:0000313" key="10">
    <source>
        <dbReference type="EMBL" id="ESO08219.1"/>
    </source>
</evidence>
<dbReference type="GO" id="GO:0005524">
    <property type="term" value="F:ATP binding"/>
    <property type="evidence" value="ECO:0007669"/>
    <property type="project" value="UniProtKB-UniRule"/>
</dbReference>
<dbReference type="PROSITE" id="PS51194">
    <property type="entry name" value="HELICASE_CTER"/>
    <property type="match status" value="1"/>
</dbReference>
<dbReference type="FunCoup" id="T1G264">
    <property type="interactions" value="2002"/>
</dbReference>
<gene>
    <name evidence="11" type="primary">20215162</name>
    <name evidence="10" type="ORF">HELRODRAFT_75559</name>
</gene>
<dbReference type="PROSITE" id="PS00039">
    <property type="entry name" value="DEAD_ATP_HELICASE"/>
    <property type="match status" value="1"/>
</dbReference>
<dbReference type="eggNOG" id="KOG0350">
    <property type="taxonomic scope" value="Eukaryota"/>
</dbReference>
<keyword evidence="12" id="KW-1185">Reference proteome</keyword>
<evidence type="ECO:0000256" key="4">
    <source>
        <dbReference type="ARBA" id="ARBA00022840"/>
    </source>
</evidence>
<dbReference type="EC" id="3.6.4.13" evidence="7"/>
<dbReference type="CTD" id="20215162"/>
<keyword evidence="4 6" id="KW-0067">ATP-binding</keyword>
<dbReference type="InterPro" id="IPR011545">
    <property type="entry name" value="DEAD/DEAH_box_helicase_dom"/>
</dbReference>
<reference evidence="10 12" key="2">
    <citation type="journal article" date="2013" name="Nature">
        <title>Insights into bilaterian evolution from three spiralian genomes.</title>
        <authorList>
            <person name="Simakov O."/>
            <person name="Marletaz F."/>
            <person name="Cho S.J."/>
            <person name="Edsinger-Gonzales E."/>
            <person name="Havlak P."/>
            <person name="Hellsten U."/>
            <person name="Kuo D.H."/>
            <person name="Larsson T."/>
            <person name="Lv J."/>
            <person name="Arendt D."/>
            <person name="Savage R."/>
            <person name="Osoegawa K."/>
            <person name="de Jong P."/>
            <person name="Grimwood J."/>
            <person name="Chapman J.A."/>
            <person name="Shapiro H."/>
            <person name="Aerts A."/>
            <person name="Otillar R.P."/>
            <person name="Terry A.Y."/>
            <person name="Boore J.L."/>
            <person name="Grigoriev I.V."/>
            <person name="Lindberg D.R."/>
            <person name="Seaver E.C."/>
            <person name="Weisblat D.A."/>
            <person name="Putnam N.H."/>
            <person name="Rokhsar D.S."/>
        </authorList>
    </citation>
    <scope>NUCLEOTIDE SEQUENCE</scope>
</reference>
<dbReference type="GeneID" id="20215162"/>
<dbReference type="SMART" id="SM00490">
    <property type="entry name" value="HELICc"/>
    <property type="match status" value="1"/>
</dbReference>
<dbReference type="PROSITE" id="PS51192">
    <property type="entry name" value="HELICASE_ATP_BIND_1"/>
    <property type="match status" value="1"/>
</dbReference>
<proteinExistence type="inferred from homology"/>
<dbReference type="OMA" id="HEVKAFD"/>
<feature type="domain" description="Helicase ATP-binding" evidence="8">
    <location>
        <begin position="76"/>
        <end position="286"/>
    </location>
</feature>
<keyword evidence="1 6" id="KW-0547">Nucleotide-binding</keyword>
<dbReference type="EnsemblMetazoa" id="HelroT75559">
    <property type="protein sequence ID" value="HelroP75559"/>
    <property type="gene ID" value="HelroG75559"/>
</dbReference>
<comment type="function">
    <text evidence="7">RNA helicase.</text>
</comment>
<sequence length="497" mass="56214">NISKVSRNLPHWLKVPNVVSSDVKEGKVACDEMKHLLDPEIILTLKESQIESFFPVQKQIITELLENANEMTWQFPIGGVPLSDICCSAPTGSGKTLAFVIPIVQILKYSTFRALRCLVVVPVVELASQVYKVFKTFTKNTNLKVGVANGLKSFSAEQLSIIDFKGAYGPTSKVDILVCTPGRLVDHIHSSPHFNLSQLRFLVVDEADRMMEEVKQDWLSHVERAVFQSANQITQNSNDQRPYQFALLRNHIQRPRIQLQKLLFSATLSHNPEKLQLMKLYNPKLFTSVAKRDKSNLKRNLYLGKYVTPVGLKENFVEVDKSRKPLVLLHILKTMPFKSILCFSNSVQSTNRLCSLMKLMEVKACEFSSNLHISKRDRVVKQFNTGKLNLMVCSDAMSRGLDLEAVDCVVSYDVATSLKTYIHRIGRTARAGKEGSAIALLEKKEIQYFKRLLKDGGKEKIKEIKVNQSKLKPYTSQYQKALAALAKTLQTENNKIK</sequence>
<dbReference type="GO" id="GO:0016787">
    <property type="term" value="F:hydrolase activity"/>
    <property type="evidence" value="ECO:0007669"/>
    <property type="project" value="UniProtKB-KW"/>
</dbReference>
<evidence type="ECO:0000313" key="11">
    <source>
        <dbReference type="EnsemblMetazoa" id="HelroP75559"/>
    </source>
</evidence>